<comment type="subcellular location">
    <subcellularLocation>
        <location evidence="1">Secreted</location>
    </subcellularLocation>
</comment>
<dbReference type="Pfam" id="PF03534">
    <property type="entry name" value="SpvB"/>
    <property type="match status" value="1"/>
</dbReference>
<dbReference type="InterPro" id="IPR028994">
    <property type="entry name" value="Integrin_alpha_N"/>
</dbReference>
<dbReference type="Gene3D" id="2.60.40.10">
    <property type="entry name" value="Immunoglobulins"/>
    <property type="match status" value="14"/>
</dbReference>
<dbReference type="CDD" id="cd00063">
    <property type="entry name" value="FN3"/>
    <property type="match status" value="7"/>
</dbReference>
<dbReference type="Proteomes" id="UP000306791">
    <property type="component" value="Unassembled WGS sequence"/>
</dbReference>
<keyword evidence="2" id="KW-0964">Secreted</keyword>
<evidence type="ECO:0000256" key="1">
    <source>
        <dbReference type="ARBA" id="ARBA00004613"/>
    </source>
</evidence>
<dbReference type="Pfam" id="PF13517">
    <property type="entry name" value="FG-GAP_3"/>
    <property type="match status" value="1"/>
</dbReference>
<dbReference type="PROSITE" id="PS50853">
    <property type="entry name" value="FN3"/>
    <property type="match status" value="10"/>
</dbReference>
<keyword evidence="4" id="KW-0843">Virulence</keyword>
<proteinExistence type="predicted"/>
<evidence type="ECO:0000256" key="2">
    <source>
        <dbReference type="ARBA" id="ARBA00022525"/>
    </source>
</evidence>
<name>A0ABY2UD77_9GAMM</name>
<accession>A0ABY2UD77</accession>
<dbReference type="EMBL" id="VANI01000023">
    <property type="protein sequence ID" value="TLM73969.1"/>
    <property type="molecule type" value="Genomic_DNA"/>
</dbReference>
<evidence type="ECO:0000256" key="3">
    <source>
        <dbReference type="ARBA" id="ARBA00022729"/>
    </source>
</evidence>
<dbReference type="Pfam" id="PF05593">
    <property type="entry name" value="RHS_repeat"/>
    <property type="match status" value="2"/>
</dbReference>
<dbReference type="NCBIfam" id="TIGR03696">
    <property type="entry name" value="Rhs_assc_core"/>
    <property type="match status" value="1"/>
</dbReference>
<gene>
    <name evidence="7" type="ORF">FDY93_18155</name>
</gene>
<feature type="domain" description="Fibronectin type-III" evidence="6">
    <location>
        <begin position="404"/>
        <end position="498"/>
    </location>
</feature>
<feature type="domain" description="Fibronectin type-III" evidence="6">
    <location>
        <begin position="1346"/>
        <end position="1437"/>
    </location>
</feature>
<evidence type="ECO:0000313" key="8">
    <source>
        <dbReference type="Proteomes" id="UP000306791"/>
    </source>
</evidence>
<dbReference type="PANTHER" id="PTHR32305:SF15">
    <property type="entry name" value="PROTEIN RHSA-RELATED"/>
    <property type="match status" value="1"/>
</dbReference>
<evidence type="ECO:0000259" key="6">
    <source>
        <dbReference type="PROSITE" id="PS50853"/>
    </source>
</evidence>
<feature type="domain" description="Fibronectin type-III" evidence="6">
    <location>
        <begin position="1161"/>
        <end position="1249"/>
    </location>
</feature>
<keyword evidence="3 5" id="KW-0732">Signal</keyword>
<dbReference type="NCBIfam" id="TIGR01643">
    <property type="entry name" value="YD_repeat_2x"/>
    <property type="match status" value="2"/>
</dbReference>
<dbReference type="SMART" id="SM00060">
    <property type="entry name" value="FN3"/>
    <property type="match status" value="13"/>
</dbReference>
<dbReference type="SUPFAM" id="SSF69318">
    <property type="entry name" value="Integrin alpha N-terminal domain"/>
    <property type="match status" value="2"/>
</dbReference>
<organism evidence="7 8">
    <name type="scientific">Microbulbifer harenosus</name>
    <dbReference type="NCBI Taxonomy" id="2576840"/>
    <lineage>
        <taxon>Bacteria</taxon>
        <taxon>Pseudomonadati</taxon>
        <taxon>Pseudomonadota</taxon>
        <taxon>Gammaproteobacteria</taxon>
        <taxon>Cellvibrionales</taxon>
        <taxon>Microbulbiferaceae</taxon>
        <taxon>Microbulbifer</taxon>
    </lineage>
</organism>
<evidence type="ECO:0000313" key="7">
    <source>
        <dbReference type="EMBL" id="TLM73969.1"/>
    </source>
</evidence>
<dbReference type="InterPro" id="IPR013783">
    <property type="entry name" value="Ig-like_fold"/>
</dbReference>
<dbReference type="InterPro" id="IPR022385">
    <property type="entry name" value="Rhs_assc_core"/>
</dbReference>
<dbReference type="InterPro" id="IPR036116">
    <property type="entry name" value="FN3_sf"/>
</dbReference>
<feature type="signal peptide" evidence="5">
    <location>
        <begin position="1"/>
        <end position="23"/>
    </location>
</feature>
<feature type="domain" description="Fibronectin type-III" evidence="6">
    <location>
        <begin position="214"/>
        <end position="300"/>
    </location>
</feature>
<dbReference type="InterPro" id="IPR003961">
    <property type="entry name" value="FN3_dom"/>
</dbReference>
<dbReference type="InterPro" id="IPR006530">
    <property type="entry name" value="YD"/>
</dbReference>
<reference evidence="7 8" key="1">
    <citation type="submission" date="2019-05" db="EMBL/GenBank/DDBJ databases">
        <title>Microbulbifer harenosus sp. nov., an alginate-degrading bacterium isolated from coastal sand.</title>
        <authorList>
            <person name="Huang H."/>
            <person name="Mo K."/>
            <person name="Bao S."/>
        </authorList>
    </citation>
    <scope>NUCLEOTIDE SEQUENCE [LARGE SCALE GENOMIC DNA]</scope>
    <source>
        <strain evidence="7 8">HB161719</strain>
    </source>
</reference>
<feature type="domain" description="Fibronectin type-III" evidence="6">
    <location>
        <begin position="976"/>
        <end position="1064"/>
    </location>
</feature>
<dbReference type="RefSeq" id="WP_138237173.1">
    <property type="nucleotide sequence ID" value="NZ_CP185860.1"/>
</dbReference>
<feature type="domain" description="Fibronectin type-III" evidence="6">
    <location>
        <begin position="1068"/>
        <end position="1157"/>
    </location>
</feature>
<dbReference type="Gene3D" id="2.180.10.10">
    <property type="entry name" value="RHS repeat-associated core"/>
    <property type="match status" value="2"/>
</dbReference>
<evidence type="ECO:0000256" key="4">
    <source>
        <dbReference type="ARBA" id="ARBA00023026"/>
    </source>
</evidence>
<feature type="domain" description="Fibronectin type-III" evidence="6">
    <location>
        <begin position="120"/>
        <end position="212"/>
    </location>
</feature>
<sequence>MHLRLLATLISFLLLCISPSAFSFNYQISVPASDTDGNYTVTGTMTRQMNEYPHNLKLYECVSGGGCALISDSNGWGLHQITGKSDGSYYYKAEWTYLYGYSYNRGTSSSGVITVRLPKPPGTPGFTVPANDPNGAYSLSWTAPTTGDPATSYRLEEKIGSGSWSQVYSGLALSKSFSGKADNVYNYRIRACNNVGCSAYSAAKATIVANAPGVPASVSGVPTTNTSGGFTVSWASSSGSVTKYELYQQKNGGSWGNIYSGTGTSKAVSGLTDGTYAYRVRACKTVSTYTACSGFRTSGSAIVAIPPGLPPSISGVPGTSASGGFTVSWGASTGSVDKYELYQKKNGGNWTSVYSGTSISKAISGLSDGAYAYRVRACNTVSTYTSCSGYRTSGNAIVAISPGAPVSISGVTATNKNGSFTISWGAATGTLDGYKLEQRKDGGSWSNVYTGTETSNTVSGLTDGVYIFRVRAYNTESTYTAYSGYRTSGSAIVAIAPGAPGTISGLPGTDVDGAFVISWAVPTGTIDKYELEQQKDGGPWGKIFDGADTSAPVTGLVDGTYKFRVRACNVVSTYTSCGTYKTSGNSIVAATPAIPGGFTGLQPSDNDGSFAVTWGSATGADTYELEQKKDSGSWISVSSEANATTSVSSLSEGNYSFRVRACNIVSTFKNCSSFRTSNPIRVIYPPSVPASISAPVQAGRFTVSWPASTGTVTKYTLQQKVDTGAWVTKQNTNTLSYTASGIAGGKNYTYRVRACNDYYCSAYKTGSQTYAPYPAPVISLYVSGVNLGADGKYPIGWGGTYTVAWAISGQLSNFTLQESVDGTTWQVIATGGSNMNFSKPANYGPGKKDYRYRMQACNVDGCSTWKLITAAVAPYPIPSGPGNITTSVGPTTNGSFTLAWGASSGPIVTHYTLQSRPLNGTWGSEINVGKNLQYPVSGKSSGDTFQYRVKACNTDRACSSYSNIFNVYIPYPAPSVPTGLKVNAPPTSAGNFIVSWGASTGRVGTYRLERRYAGGGWTQVQSSGSLSYSASGAPSGSHDYRVRSCNADACSAYSGVLKVYVPYAAPSVPESLEVAVAPNTQGELSLSWQASTGKVDNYILEQRYNGTGNWTRVQSGASTIAAITGALPGNNNYRVKACNIDACSAYTPLLTVYVPYPAPSVPTGMRTVGSITSSGDFTLDWADSTGTVGYYIVEHRASGGTWLHVSSPATSETAISAAPWDSNHYRVKACNNDNCSSYSAVLSVYVPYPPPGIPGGLHITSAPTVSGNFAFTWNSSSGKVDYYVVEHRYGASGAWEKVREGAATSISVTGIASGGSQYRVKACNSDACSAYSAALNIYVPFPAPSVPGNLGVIQGPSQFGELTLGWGKSTGKVGNYRVEERKDSGSWHQIYSGLSTQFEHVADSSGDYEFRVRACNSDDCSAFSSSLSLAIEIIEPPETPPGPAPVVVPSLSSVIASDQIGVTAGQFRVNEAGAATYAIPVVVPAGTAGVTSEVSFNYVSSAANGIMGQGWSIGGLSAIVRCRQTMAQDGVAKPIRWTNGDRFCLDGQRLIVEDGYAYGAVGARYRTEIDSYLTVTAVGGAPGQPNYFKVVKKDGSESIYGYTADSKYKTSDNNYTYRWSRSSFSDSVGNEITYEYQKDSNDQRIAAIRYAYGTGSAAQANIIFSYEGRDDPRHFYVAGYKFSMTKRLSFVEVTDNGGLETVRTYSFRYMPTSGDLHKISRLEGVQECGRNNVCLKETTFSWTETAMRRASSTTGSINLSPKSDRGVFDYQPADINGDGYIDLVWLEWDQDGSDTDHQLKYAVSDGSKLSLGYFTNGTQEITYREDVTEKVKLKVLDYNADGRQDVLVFSDRQNEWRVHLSVPRNDGSWKISAASISSGITNSNAIFMDANSDGLPDALAIGRVRLMEVDASKPISSNQRYRWSSTSTPFTSAYPIRYELLDGGAPDFNGDGVMDVWGVSTYRPPEECVSAGQVAKVCTTYYSYHAMVKSGSEYVAHGEAFYSASTTTKSDTASFPDKDLDFPIKDILVVDLNGDGLSDYLAKRSNTQWFYAFNTGAGFSDPVNLSISTKKTLQAFDYNLDGYPDIVWHDEVAGRLYLAEWDISENKFSAPEVLSSGSSQRNYLYLDMTGDGIADQAIIYNDSFTFFPMVPAIAGAEVHPSSAIVEIDNGLGSETQISYGSMVDSGHYAGLNIQANSYTGPCLGAYGVPIAGGCTTSYTTVDTAGFYTALNGNWSGSHSLGKDGNQDGVPDPVFGFMAPLYLVTAVEGTAPAAHASVPGQVNAGAKSRISYYYGGAKLQAMGRGYLGFEKLLTVDEQTGIQTSTFYRQDFPFIGHPIRTDVRTEQGNLLSRSENTWKLINWNGGNPTGPFQVYLAESRESNYELKGNGSVAGSLLKTVKTANTYDGYGNPTRIVVTTEGNGQTFTQETVNDYGDSEWHKQFGRLARVEVTSTRPGSTSTRTSSFKYISGGSLHGLLEEEIVEPDSATLRLTTIYGYDAHGNKDTVTRRGADGEGRTEKFYYDPYGRYLERSENALGQTSSTIVLRDAFGQPTRVEDINGVVSIMAYGNLGRKYFEATEAGASAVTRFISCDAGCPTSALYAVQTSSNAGAVSKVYKDALARDVRTASIGFDGRWILQDVEYDSLSRVKRQSEPYYEGEAIYWTTFYYDILGRVVRVDVPNAVSDAEVEYSGFETITKNVKGQVKTDRKNALGELVEVVDNLGGKITYKYDAQGNLTKLNSLGSPSDPHNITTTLEYDLLGRKTRMDDPDKGVWSYQYNAFGELTSQTDAKQQVSTMAYDLLGRMTSRVDRRGNGTIEVETQWFFDTAPNGLGRLDRVEDKVSGYIQTYTYDHYGRLSATGTSLGADGVHGNHYAKVTYDQFGRVFQNFDAAGDGTFRDSGTRNIYNEYGFLTQVVDAIKEDGSYRATHYTVEEMDARGNVTRFVQGNGITTTKYYDPATGRLEGQIAGLVPGIGQVQELSYAWDELGNLTNRTDRSGSKNISESFDYDGLNRLISSQVAGQPALTVSYNSLGNIETKSDVGSYTYGPDTGSGAGPHAVISTSDGNSYSYDANGNMESDDSRDITYSTFDKPLEIAKGGHTTRFEYGPDRSRYLREDTTKGGNTVKTLYLGNVEKVFYADRTEFKRYIQGVAIVTDTFGSDGLFQSREQRYLHRDHLGSLDVITDELGKVENQFSFDPWGQRRNAINWKKVSPAELVGPTYSGLFSFATTRGYTDHEMLDEVGLIHMNGRIYDPRLGRFMQADPFVQAADDTQMLNRYSYVRNNPLAYTDSSGYKIDFWSAVKIIAAVVVTIVCEACGPEAFAWAMAATQGTIAGLQTAEAGGSFGDIAQAALTSAAVAYAGTYFGVTDGFSSGEVMGFAFISGVASVMQGGKFGHGFATAGIGTLAGGSLAPQTGATLGNVLRGVASIALAGTMSKLTGGKFANGAATAAMSYVMSSVGSSGDEIVTTGDSSGKSNGIIAKPVFFDENGDPLSVHMSLDEALQAGETAAQNARTAAGTDHEYGVATILGHVNSDGVQTYYNSSPVTSYTNQSITWNTTGLKGLVALNHYHPNDHGFSGEDRRTYRFYRGNREHFRGVFMFDGRGNHMYGPRSPGFFGSRTHSCGGASATTWSCPVMGEGWKR</sequence>
<feature type="chain" id="PRO_5047075301" description="Fibronectin type-III domain-containing protein" evidence="5">
    <location>
        <begin position="24"/>
        <end position="3642"/>
    </location>
</feature>
<protein>
    <recommendedName>
        <fullName evidence="6">Fibronectin type-III domain-containing protein</fullName>
    </recommendedName>
</protein>
<dbReference type="InterPro" id="IPR013517">
    <property type="entry name" value="FG-GAP"/>
</dbReference>
<dbReference type="InterPro" id="IPR031325">
    <property type="entry name" value="RHS_repeat"/>
</dbReference>
<feature type="domain" description="Fibronectin type-III" evidence="6">
    <location>
        <begin position="499"/>
        <end position="585"/>
    </location>
</feature>
<dbReference type="PANTHER" id="PTHR32305">
    <property type="match status" value="1"/>
</dbReference>
<feature type="domain" description="Fibronectin type-III" evidence="6">
    <location>
        <begin position="685"/>
        <end position="774"/>
    </location>
</feature>
<feature type="domain" description="Fibronectin type-III" evidence="6">
    <location>
        <begin position="880"/>
        <end position="972"/>
    </location>
</feature>
<dbReference type="InterPro" id="IPR003284">
    <property type="entry name" value="Sal_SpvB"/>
</dbReference>
<evidence type="ECO:0000256" key="5">
    <source>
        <dbReference type="SAM" id="SignalP"/>
    </source>
</evidence>
<keyword evidence="8" id="KW-1185">Reference proteome</keyword>
<comment type="caution">
    <text evidence="7">The sequence shown here is derived from an EMBL/GenBank/DDBJ whole genome shotgun (WGS) entry which is preliminary data.</text>
</comment>
<dbReference type="SUPFAM" id="SSF49265">
    <property type="entry name" value="Fibronectin type III"/>
    <property type="match status" value="9"/>
</dbReference>
<dbReference type="InterPro" id="IPR050708">
    <property type="entry name" value="T6SS_VgrG/RHS"/>
</dbReference>